<protein>
    <submittedName>
        <fullName evidence="1">Uncharacterized protein</fullName>
    </submittedName>
</protein>
<reference evidence="1 2" key="1">
    <citation type="submission" date="2016-10" db="EMBL/GenBank/DDBJ databases">
        <authorList>
            <person name="Varghese N."/>
            <person name="Submissions S."/>
        </authorList>
    </citation>
    <scope>NUCLEOTIDE SEQUENCE [LARGE SCALE GENOMIC DNA]</scope>
    <source>
        <strain evidence="1 2">DSM 21619</strain>
    </source>
</reference>
<dbReference type="AlphaFoldDB" id="A0AAX2EDY2"/>
<dbReference type="Proteomes" id="UP000199735">
    <property type="component" value="Unassembled WGS sequence"/>
</dbReference>
<sequence>MCKTAAIAAVFLCVNLGLRYEKIGYVGRGGIIRHKLGDFVRDLGKTVSSAKYLPYNETNYQIGD</sequence>
<evidence type="ECO:0000313" key="1">
    <source>
        <dbReference type="EMBL" id="SEM88816.1"/>
    </source>
</evidence>
<evidence type="ECO:0000313" key="2">
    <source>
        <dbReference type="Proteomes" id="UP000199735"/>
    </source>
</evidence>
<comment type="caution">
    <text evidence="1">The sequence shown here is derived from an EMBL/GenBank/DDBJ whole genome shotgun (WGS) entry which is preliminary data.</text>
</comment>
<proteinExistence type="predicted"/>
<dbReference type="EMBL" id="FOCD01000001">
    <property type="protein sequence ID" value="SEM88816.1"/>
    <property type="molecule type" value="Genomic_DNA"/>
</dbReference>
<accession>A0AAX2EDY2</accession>
<name>A0AAX2EDY2_9BACI</name>
<gene>
    <name evidence="1" type="ORF">SAMN04489762_1314</name>
</gene>
<organism evidence="1 2">
    <name type="scientific">Terribacillus saccharophilus</name>
    <dbReference type="NCBI Taxonomy" id="361277"/>
    <lineage>
        <taxon>Bacteria</taxon>
        <taxon>Bacillati</taxon>
        <taxon>Bacillota</taxon>
        <taxon>Bacilli</taxon>
        <taxon>Bacillales</taxon>
        <taxon>Bacillaceae</taxon>
        <taxon>Terribacillus</taxon>
    </lineage>
</organism>